<evidence type="ECO:0000313" key="2">
    <source>
        <dbReference type="EMBL" id="AIK67940.1"/>
    </source>
</evidence>
<evidence type="ECO:0000313" key="3">
    <source>
        <dbReference type="Proteomes" id="UP000201263"/>
    </source>
</evidence>
<sequence>MFKTRSDMEIILWAKSIMAKHGLSDWSFKINGRLKTTLGCCSYSKREIQLRRKHVEEDTYDCILDTLMHEIAHALVGYGAGHGPTWQRKAIELGAKPTSSKVRVREKEIIEKKDDHVYAMFLKTSNGEVYQSTMPEKMYNEIQSGKRNISTMYMVGHKASTKGRLVARKLTSQEFAKVLQ</sequence>
<dbReference type="KEGG" id="vg:22113476"/>
<keyword evidence="3" id="KW-1185">Reference proteome</keyword>
<dbReference type="GeneID" id="22113476"/>
<gene>
    <name evidence="2" type="ORF">CPTMiller_004</name>
</gene>
<organism evidence="2 3">
    <name type="scientific">Citrobacter phage Miller</name>
    <dbReference type="NCBI Taxonomy" id="1527524"/>
    <lineage>
        <taxon>Viruses</taxon>
        <taxon>Duplodnaviria</taxon>
        <taxon>Heunggongvirae</taxon>
        <taxon>Uroviricota</taxon>
        <taxon>Caudoviricetes</taxon>
        <taxon>Pantevenvirales</taxon>
        <taxon>Straboviridae</taxon>
        <taxon>Pseudotevenvirus</taxon>
        <taxon>Pseudotevenvirus miller</taxon>
    </lineage>
</organism>
<dbReference type="EMBL" id="KM236237">
    <property type="protein sequence ID" value="AIK67940.1"/>
    <property type="molecule type" value="Genomic_DNA"/>
</dbReference>
<proteinExistence type="predicted"/>
<dbReference type="GO" id="GO:0006950">
    <property type="term" value="P:response to stress"/>
    <property type="evidence" value="ECO:0007669"/>
    <property type="project" value="UniProtKB-ARBA"/>
</dbReference>
<accession>A0A076YKR6</accession>
<dbReference type="Pfam" id="PF10263">
    <property type="entry name" value="SprT-like"/>
    <property type="match status" value="1"/>
</dbReference>
<feature type="domain" description="SprT-like" evidence="1">
    <location>
        <begin position="23"/>
        <end position="103"/>
    </location>
</feature>
<reference evidence="2 3" key="1">
    <citation type="submission" date="2014-07" db="EMBL/GenBank/DDBJ databases">
        <title>Complete Genome of Citrobacter freundii Myophage Miller.</title>
        <authorList>
            <person name="Hwang K."/>
            <person name="Luna A.J."/>
            <person name="Hernandez A.C."/>
            <person name="Everett G.F.K."/>
        </authorList>
    </citation>
    <scope>NUCLEOTIDE SEQUENCE [LARGE SCALE GENOMIC DNA]</scope>
</reference>
<protein>
    <recommendedName>
        <fullName evidence="1">SprT-like domain-containing protein</fullName>
    </recommendedName>
</protein>
<name>A0A076YKR6_9CAUD</name>
<dbReference type="InterPro" id="IPR006640">
    <property type="entry name" value="SprT-like_domain"/>
</dbReference>
<dbReference type="Proteomes" id="UP000201263">
    <property type="component" value="Segment"/>
</dbReference>
<evidence type="ECO:0000259" key="1">
    <source>
        <dbReference type="Pfam" id="PF10263"/>
    </source>
</evidence>
<dbReference type="RefSeq" id="YP_009097606.1">
    <property type="nucleotide sequence ID" value="NC_025414.1"/>
</dbReference>